<accession>A0A2H5BLJ3</accession>
<keyword evidence="2" id="KW-1185">Reference proteome</keyword>
<organism evidence="1 2">
    <name type="scientific">Streptomyces phage Omar</name>
    <dbReference type="NCBI Taxonomy" id="2059882"/>
    <lineage>
        <taxon>Viruses</taxon>
        <taxon>Duplodnaviria</taxon>
        <taxon>Heunggongvirae</taxon>
        <taxon>Uroviricota</taxon>
        <taxon>Caudoviricetes</taxon>
        <taxon>Arquatrovirinae</taxon>
        <taxon>Omarvirus</taxon>
        <taxon>Omarvirus omar</taxon>
    </lineage>
</organism>
<sequence>MGASLYPPPVATPTVVTSGFTPTSGFTLNNFSGRKFNGVCTVQVYVQVVTALSPAAGTSNFADTTVGTLPAGYRPPVPVNAAWGDGSTSGECVINTDGTIDLRDTNTDQSSPAGRNIRITGTFIL</sequence>
<gene>
    <name evidence="1" type="ORF">SEA_OMAR_24</name>
</gene>
<evidence type="ECO:0000313" key="2">
    <source>
        <dbReference type="Proteomes" id="UP000241892"/>
    </source>
</evidence>
<dbReference type="EMBL" id="MG593802">
    <property type="protein sequence ID" value="AUG87208.1"/>
    <property type="molecule type" value="Genomic_DNA"/>
</dbReference>
<protein>
    <submittedName>
        <fullName evidence="1">Uncharacterized protein</fullName>
    </submittedName>
</protein>
<dbReference type="Proteomes" id="UP000241892">
    <property type="component" value="Segment"/>
</dbReference>
<name>A0A2H5BLJ3_9CAUD</name>
<evidence type="ECO:0000313" key="1">
    <source>
        <dbReference type="EMBL" id="AUG87208.1"/>
    </source>
</evidence>
<proteinExistence type="predicted"/>
<reference evidence="2" key="1">
    <citation type="submission" date="2017-11" db="EMBL/GenBank/DDBJ databases">
        <authorList>
            <person name="Han C.G."/>
        </authorList>
    </citation>
    <scope>NUCLEOTIDE SEQUENCE [LARGE SCALE GENOMIC DNA]</scope>
</reference>